<feature type="transmembrane region" description="Helical" evidence="1">
    <location>
        <begin position="30"/>
        <end position="50"/>
    </location>
</feature>
<gene>
    <name evidence="2" type="ORF">CEPIT_LOCUS16384</name>
</gene>
<evidence type="ECO:0000313" key="2">
    <source>
        <dbReference type="EMBL" id="CAH9103308.1"/>
    </source>
</evidence>
<proteinExistence type="predicted"/>
<sequence>MFDLEFDCESFKPYPSVVDLKKSPRLPCNCIHFLAIYEGGVLLFFAVSIVDSMVVTSTSNSVDFLASLGCSFVVSSYHFMYVFEKRKRRDSSHYPTENQIKWRLHQQL</sequence>
<name>A0AAV0DJU4_9ASTE</name>
<dbReference type="Proteomes" id="UP001152523">
    <property type="component" value="Unassembled WGS sequence"/>
</dbReference>
<keyword evidence="1" id="KW-1133">Transmembrane helix</keyword>
<comment type="caution">
    <text evidence="2">The sequence shown here is derived from an EMBL/GenBank/DDBJ whole genome shotgun (WGS) entry which is preliminary data.</text>
</comment>
<reference evidence="2" key="1">
    <citation type="submission" date="2022-07" db="EMBL/GenBank/DDBJ databases">
        <authorList>
            <person name="Macas J."/>
            <person name="Novak P."/>
            <person name="Neumann P."/>
        </authorList>
    </citation>
    <scope>NUCLEOTIDE SEQUENCE</scope>
</reference>
<accession>A0AAV0DJU4</accession>
<evidence type="ECO:0000256" key="1">
    <source>
        <dbReference type="SAM" id="Phobius"/>
    </source>
</evidence>
<dbReference type="EMBL" id="CAMAPF010000121">
    <property type="protein sequence ID" value="CAH9103308.1"/>
    <property type="molecule type" value="Genomic_DNA"/>
</dbReference>
<protein>
    <submittedName>
        <fullName evidence="2">Uncharacterized protein</fullName>
    </submittedName>
</protein>
<feature type="transmembrane region" description="Helical" evidence="1">
    <location>
        <begin position="62"/>
        <end position="83"/>
    </location>
</feature>
<keyword evidence="1" id="KW-0812">Transmembrane</keyword>
<organism evidence="2 3">
    <name type="scientific">Cuscuta epithymum</name>
    <dbReference type="NCBI Taxonomy" id="186058"/>
    <lineage>
        <taxon>Eukaryota</taxon>
        <taxon>Viridiplantae</taxon>
        <taxon>Streptophyta</taxon>
        <taxon>Embryophyta</taxon>
        <taxon>Tracheophyta</taxon>
        <taxon>Spermatophyta</taxon>
        <taxon>Magnoliopsida</taxon>
        <taxon>eudicotyledons</taxon>
        <taxon>Gunneridae</taxon>
        <taxon>Pentapetalae</taxon>
        <taxon>asterids</taxon>
        <taxon>lamiids</taxon>
        <taxon>Solanales</taxon>
        <taxon>Convolvulaceae</taxon>
        <taxon>Cuscuteae</taxon>
        <taxon>Cuscuta</taxon>
        <taxon>Cuscuta subgen. Cuscuta</taxon>
    </lineage>
</organism>
<dbReference type="AlphaFoldDB" id="A0AAV0DJU4"/>
<keyword evidence="3" id="KW-1185">Reference proteome</keyword>
<evidence type="ECO:0000313" key="3">
    <source>
        <dbReference type="Proteomes" id="UP001152523"/>
    </source>
</evidence>
<keyword evidence="1" id="KW-0472">Membrane</keyword>